<accession>A0A9N9SKQ7</accession>
<gene>
    <name evidence="1" type="ORF">PHAECO_LOCUS10671</name>
</gene>
<protein>
    <submittedName>
        <fullName evidence="1">Uncharacterized protein</fullName>
    </submittedName>
</protein>
<name>A0A9N9SKQ7_PHACE</name>
<evidence type="ECO:0000313" key="1">
    <source>
        <dbReference type="EMBL" id="CAG9823339.1"/>
    </source>
</evidence>
<evidence type="ECO:0000313" key="2">
    <source>
        <dbReference type="Proteomes" id="UP001153737"/>
    </source>
</evidence>
<dbReference type="AlphaFoldDB" id="A0A9N9SKQ7"/>
<reference evidence="1" key="1">
    <citation type="submission" date="2022-01" db="EMBL/GenBank/DDBJ databases">
        <authorList>
            <person name="King R."/>
        </authorList>
    </citation>
    <scope>NUCLEOTIDE SEQUENCE</scope>
</reference>
<sequence length="116" mass="13755">MSEKWIASIFTPGARKSKLLTLDFYKKNYVTIPSLTLMFLDLCWVTFCTVEGFIRTDVVLTRKDRTQGEMTELLINPRNRKFLTINQTFPPQPELYQTYEDMKCEEEKRKEACENQ</sequence>
<organism evidence="1 2">
    <name type="scientific">Phaedon cochleariae</name>
    <name type="common">Mustard beetle</name>
    <dbReference type="NCBI Taxonomy" id="80249"/>
    <lineage>
        <taxon>Eukaryota</taxon>
        <taxon>Metazoa</taxon>
        <taxon>Ecdysozoa</taxon>
        <taxon>Arthropoda</taxon>
        <taxon>Hexapoda</taxon>
        <taxon>Insecta</taxon>
        <taxon>Pterygota</taxon>
        <taxon>Neoptera</taxon>
        <taxon>Endopterygota</taxon>
        <taxon>Coleoptera</taxon>
        <taxon>Polyphaga</taxon>
        <taxon>Cucujiformia</taxon>
        <taxon>Chrysomeloidea</taxon>
        <taxon>Chrysomelidae</taxon>
        <taxon>Chrysomelinae</taxon>
        <taxon>Chrysomelini</taxon>
        <taxon>Phaedon</taxon>
    </lineage>
</organism>
<dbReference type="OrthoDB" id="6742350at2759"/>
<proteinExistence type="predicted"/>
<keyword evidence="2" id="KW-1185">Reference proteome</keyword>
<dbReference type="EMBL" id="OU896713">
    <property type="protein sequence ID" value="CAG9823339.1"/>
    <property type="molecule type" value="Genomic_DNA"/>
</dbReference>
<dbReference type="Proteomes" id="UP001153737">
    <property type="component" value="Chromosome 7"/>
</dbReference>
<reference evidence="1" key="2">
    <citation type="submission" date="2022-10" db="EMBL/GenBank/DDBJ databases">
        <authorList>
            <consortium name="ENA_rothamsted_submissions"/>
            <consortium name="culmorum"/>
            <person name="King R."/>
        </authorList>
    </citation>
    <scope>NUCLEOTIDE SEQUENCE</scope>
</reference>